<name>A0A5A5RPK2_MICAE</name>
<comment type="similarity">
    <text evidence="7">Belongs to the PINc/VapC protein family.</text>
</comment>
<dbReference type="EMBL" id="BHVP01000013">
    <property type="protein sequence ID" value="GCA74256.1"/>
    <property type="molecule type" value="Genomic_DNA"/>
</dbReference>
<keyword evidence="4" id="KW-0479">Metal-binding</keyword>
<evidence type="ECO:0000256" key="1">
    <source>
        <dbReference type="ARBA" id="ARBA00001946"/>
    </source>
</evidence>
<evidence type="ECO:0000256" key="2">
    <source>
        <dbReference type="ARBA" id="ARBA00022649"/>
    </source>
</evidence>
<evidence type="ECO:0000256" key="5">
    <source>
        <dbReference type="ARBA" id="ARBA00022801"/>
    </source>
</evidence>
<gene>
    <name evidence="8" type="ORF">MiTe_01080</name>
</gene>
<evidence type="ECO:0000256" key="4">
    <source>
        <dbReference type="ARBA" id="ARBA00022723"/>
    </source>
</evidence>
<proteinExistence type="inferred from homology"/>
<dbReference type="PANTHER" id="PTHR33653:SF1">
    <property type="entry name" value="RIBONUCLEASE VAPC2"/>
    <property type="match status" value="1"/>
</dbReference>
<reference evidence="8 9" key="1">
    <citation type="submission" date="2018-09" db="EMBL/GenBank/DDBJ databases">
        <title>Evolutionary history of phycoerythrin pigmentation in the water bloom-forming cyanobacterium Microcystis aeruginosa.</title>
        <authorList>
            <person name="Tanabe Y."/>
            <person name="Tanabe Y."/>
            <person name="Yamaguchi H."/>
        </authorList>
    </citation>
    <scope>NUCLEOTIDE SEQUENCE [LARGE SCALE GENOMIC DNA]</scope>
    <source>
        <strain evidence="8 9">NIES-2520</strain>
    </source>
</reference>
<dbReference type="GO" id="GO:0016787">
    <property type="term" value="F:hydrolase activity"/>
    <property type="evidence" value="ECO:0007669"/>
    <property type="project" value="UniProtKB-KW"/>
</dbReference>
<keyword evidence="6" id="KW-0460">Magnesium</keyword>
<comment type="caution">
    <text evidence="8">The sequence shown here is derived from an EMBL/GenBank/DDBJ whole genome shotgun (WGS) entry which is preliminary data.</text>
</comment>
<evidence type="ECO:0000256" key="3">
    <source>
        <dbReference type="ARBA" id="ARBA00022722"/>
    </source>
</evidence>
<protein>
    <recommendedName>
        <fullName evidence="10">PIN domain-containing protein</fullName>
    </recommendedName>
</protein>
<dbReference type="InterPro" id="IPR050556">
    <property type="entry name" value="Type_II_TA_system_RNase"/>
</dbReference>
<evidence type="ECO:0000256" key="7">
    <source>
        <dbReference type="ARBA" id="ARBA00038093"/>
    </source>
</evidence>
<dbReference type="InterPro" id="IPR029060">
    <property type="entry name" value="PIN-like_dom_sf"/>
</dbReference>
<keyword evidence="2" id="KW-1277">Toxin-antitoxin system</keyword>
<dbReference type="PANTHER" id="PTHR33653">
    <property type="entry name" value="RIBONUCLEASE VAPC2"/>
    <property type="match status" value="1"/>
</dbReference>
<dbReference type="Gene3D" id="3.40.50.1010">
    <property type="entry name" value="5'-nuclease"/>
    <property type="match status" value="1"/>
</dbReference>
<comment type="cofactor">
    <cofactor evidence="1">
        <name>Mg(2+)</name>
        <dbReference type="ChEBI" id="CHEBI:18420"/>
    </cofactor>
</comment>
<dbReference type="SUPFAM" id="SSF88723">
    <property type="entry name" value="PIN domain-like"/>
    <property type="match status" value="1"/>
</dbReference>
<dbReference type="Proteomes" id="UP000324917">
    <property type="component" value="Unassembled WGS sequence"/>
</dbReference>
<dbReference type="RefSeq" id="WP_149985949.1">
    <property type="nucleotide sequence ID" value="NZ_BHVP01000013.1"/>
</dbReference>
<dbReference type="GO" id="GO:0046872">
    <property type="term" value="F:metal ion binding"/>
    <property type="evidence" value="ECO:0007669"/>
    <property type="project" value="UniProtKB-KW"/>
</dbReference>
<dbReference type="GO" id="GO:0004518">
    <property type="term" value="F:nuclease activity"/>
    <property type="evidence" value="ECO:0007669"/>
    <property type="project" value="UniProtKB-KW"/>
</dbReference>
<keyword evidence="5" id="KW-0378">Hydrolase</keyword>
<keyword evidence="3" id="KW-0540">Nuclease</keyword>
<evidence type="ECO:0000256" key="6">
    <source>
        <dbReference type="ARBA" id="ARBA00022842"/>
    </source>
</evidence>
<accession>A0A5A5RPK2</accession>
<organism evidence="8 9">
    <name type="scientific">Microcystis aeruginosa NIES-2520</name>
    <dbReference type="NCBI Taxonomy" id="2303982"/>
    <lineage>
        <taxon>Bacteria</taxon>
        <taxon>Bacillati</taxon>
        <taxon>Cyanobacteriota</taxon>
        <taxon>Cyanophyceae</taxon>
        <taxon>Oscillatoriophycideae</taxon>
        <taxon>Chroococcales</taxon>
        <taxon>Microcystaceae</taxon>
        <taxon>Microcystis</taxon>
    </lineage>
</organism>
<dbReference type="AlphaFoldDB" id="A0A5A5RPK2"/>
<evidence type="ECO:0000313" key="9">
    <source>
        <dbReference type="Proteomes" id="UP000324917"/>
    </source>
</evidence>
<evidence type="ECO:0000313" key="8">
    <source>
        <dbReference type="EMBL" id="GCA74256.1"/>
    </source>
</evidence>
<evidence type="ECO:0008006" key="10">
    <source>
        <dbReference type="Google" id="ProtNLM"/>
    </source>
</evidence>
<sequence length="122" mass="13570">MIQQKVLIDTDILSAIMLPNPIAIVKAIDYLNQHNKFTFSLITRYEILRGLKAKAASKQLIAFETFCTNNIIVPVTDEIIVKAADIYAHLRRQGTPIGDADILGSSVCVMQWTGVIRDVTLI</sequence>